<protein>
    <submittedName>
        <fullName evidence="1">Uncharacterized protein</fullName>
    </submittedName>
</protein>
<dbReference type="AlphaFoldDB" id="U7QRD3"/>
<organism evidence="1 2">
    <name type="scientific">Lyngbya aestuarii BL J</name>
    <dbReference type="NCBI Taxonomy" id="1348334"/>
    <lineage>
        <taxon>Bacteria</taxon>
        <taxon>Bacillati</taxon>
        <taxon>Cyanobacteriota</taxon>
        <taxon>Cyanophyceae</taxon>
        <taxon>Oscillatoriophycideae</taxon>
        <taxon>Oscillatoriales</taxon>
        <taxon>Microcoleaceae</taxon>
        <taxon>Lyngbya</taxon>
    </lineage>
</organism>
<dbReference type="EMBL" id="AUZM01000002">
    <property type="protein sequence ID" value="ERT09685.1"/>
    <property type="molecule type" value="Genomic_DNA"/>
</dbReference>
<sequence length="38" mass="3988">MKAGLFHSQSTVPLLEKPEPAVDSIPELKIAGGDRVVG</sequence>
<accession>U7QRD3</accession>
<name>U7QRD3_9CYAN</name>
<gene>
    <name evidence="1" type="ORF">M595_0366</name>
</gene>
<dbReference type="Proteomes" id="UP000017127">
    <property type="component" value="Unassembled WGS sequence"/>
</dbReference>
<evidence type="ECO:0000313" key="2">
    <source>
        <dbReference type="Proteomes" id="UP000017127"/>
    </source>
</evidence>
<evidence type="ECO:0000313" key="1">
    <source>
        <dbReference type="EMBL" id="ERT09685.1"/>
    </source>
</evidence>
<comment type="caution">
    <text evidence="1">The sequence shown here is derived from an EMBL/GenBank/DDBJ whole genome shotgun (WGS) entry which is preliminary data.</text>
</comment>
<proteinExistence type="predicted"/>
<keyword evidence="2" id="KW-1185">Reference proteome</keyword>
<reference evidence="1 2" key="1">
    <citation type="journal article" date="2013" name="Front. Microbiol.">
        <title>Comparative genomic analyses of the cyanobacterium, Lyngbya aestuarii BL J, a powerful hydrogen producer.</title>
        <authorList>
            <person name="Kothari A."/>
            <person name="Vaughn M."/>
            <person name="Garcia-Pichel F."/>
        </authorList>
    </citation>
    <scope>NUCLEOTIDE SEQUENCE [LARGE SCALE GENOMIC DNA]</scope>
    <source>
        <strain evidence="1 2">BL J</strain>
    </source>
</reference>